<dbReference type="PROSITE" id="PS51257">
    <property type="entry name" value="PROKAR_LIPOPROTEIN"/>
    <property type="match status" value="1"/>
</dbReference>
<dbReference type="PANTHER" id="PTHR43405">
    <property type="entry name" value="GLYCOSYL HYDROLASE DIGH"/>
    <property type="match status" value="1"/>
</dbReference>
<dbReference type="PATRIC" id="fig|1379910.4.peg.3177"/>
<dbReference type="InterPro" id="IPR052177">
    <property type="entry name" value="Divisome_Glycosyl_Hydrolase"/>
</dbReference>
<dbReference type="Pfam" id="PF02638">
    <property type="entry name" value="GHL10"/>
    <property type="match status" value="1"/>
</dbReference>
<dbReference type="Proteomes" id="UP000036458">
    <property type="component" value="Chromosome"/>
</dbReference>
<dbReference type="STRING" id="1379910.TH63_14590"/>
<protein>
    <recommendedName>
        <fullName evidence="3">Glycosyl hydrolase-like 10 domain-containing protein</fullName>
    </recommendedName>
</protein>
<dbReference type="PANTHER" id="PTHR43405:SF1">
    <property type="entry name" value="GLYCOSYL HYDROLASE DIGH"/>
    <property type="match status" value="1"/>
</dbReference>
<dbReference type="Gene3D" id="3.20.20.80">
    <property type="entry name" value="Glycosidases"/>
    <property type="match status" value="1"/>
</dbReference>
<evidence type="ECO:0000256" key="2">
    <source>
        <dbReference type="SAM" id="SignalP"/>
    </source>
</evidence>
<organism evidence="4 5">
    <name type="scientific">Rufibacter radiotolerans</name>
    <dbReference type="NCBI Taxonomy" id="1379910"/>
    <lineage>
        <taxon>Bacteria</taxon>
        <taxon>Pseudomonadati</taxon>
        <taxon>Bacteroidota</taxon>
        <taxon>Cytophagia</taxon>
        <taxon>Cytophagales</taxon>
        <taxon>Hymenobacteraceae</taxon>
        <taxon>Rufibacter</taxon>
    </lineage>
</organism>
<reference evidence="4 5" key="1">
    <citation type="submission" date="2015-01" db="EMBL/GenBank/DDBJ databases">
        <title>Rufibacter sp./DG31D/ whole genome sequencing.</title>
        <authorList>
            <person name="Kim M.K."/>
            <person name="Srinivasan S."/>
            <person name="Lee J.-J."/>
        </authorList>
    </citation>
    <scope>NUCLEOTIDE SEQUENCE [LARGE SCALE GENOMIC DNA]</scope>
    <source>
        <strain evidence="4 5">DG31D</strain>
    </source>
</reference>
<feature type="domain" description="Glycosyl hydrolase-like 10" evidence="3">
    <location>
        <begin position="40"/>
        <end position="314"/>
    </location>
</feature>
<dbReference type="RefSeq" id="WP_053093824.1">
    <property type="nucleotide sequence ID" value="NZ_CP010777.1"/>
</dbReference>
<proteinExistence type="predicted"/>
<feature type="signal peptide" evidence="2">
    <location>
        <begin position="1"/>
        <end position="23"/>
    </location>
</feature>
<gene>
    <name evidence="4" type="ORF">TH63_14590</name>
</gene>
<evidence type="ECO:0000259" key="3">
    <source>
        <dbReference type="Pfam" id="PF02638"/>
    </source>
</evidence>
<accession>A0A0H4W833</accession>
<dbReference type="SUPFAM" id="SSF51445">
    <property type="entry name" value="(Trans)glycosidases"/>
    <property type="match status" value="1"/>
</dbReference>
<dbReference type="AlphaFoldDB" id="A0A0H4W833"/>
<name>A0A0H4W833_9BACT</name>
<dbReference type="OrthoDB" id="100605at2"/>
<feature type="chain" id="PRO_5005211560" description="Glycosyl hydrolase-like 10 domain-containing protein" evidence="2">
    <location>
        <begin position="24"/>
        <end position="376"/>
    </location>
</feature>
<dbReference type="InterPro" id="IPR017853">
    <property type="entry name" value="GH"/>
</dbReference>
<dbReference type="KEGG" id="ruf:TH63_14590"/>
<keyword evidence="1 2" id="KW-0732">Signal</keyword>
<dbReference type="EMBL" id="CP010777">
    <property type="protein sequence ID" value="AKQ46581.1"/>
    <property type="molecule type" value="Genomic_DNA"/>
</dbReference>
<evidence type="ECO:0000313" key="4">
    <source>
        <dbReference type="EMBL" id="AKQ46581.1"/>
    </source>
</evidence>
<keyword evidence="5" id="KW-1185">Reference proteome</keyword>
<sequence>MKNNLTTFLCLFLLFFSVGSCSGKEEKVDPVTPVVKERFSGVWITNVASTALDSRANIQQAVSVCEQSGINNIFVVVWNRGRTLYPSQIMEAQFGVKIADKFAGRDPLAEMIEEAHKKNIKVHAWFEYGFAAANNENGGLILQTKPEWAAKDANGALLKKNGFEWMNAFKPEVQDFMISLVLEVVRNYNVDGVQGDDRLPALPSTGGYDDYTVNLYKSQHSGAAPPSNYKEATWVNWRANLLTEFLGRMYKAVKAVKPNVIVSTAPSIHPWAKDEYLQDWPAWLDKGYTDMVLPQHYRYDFAAYQAVLKQQLDYLKPQHRSKFFPGLLIQNADYNPSPEFLKQMVDENRRQGIYGESFWFFEGVKKFPQFFETYKK</sequence>
<evidence type="ECO:0000313" key="5">
    <source>
        <dbReference type="Proteomes" id="UP000036458"/>
    </source>
</evidence>
<evidence type="ECO:0000256" key="1">
    <source>
        <dbReference type="ARBA" id="ARBA00022729"/>
    </source>
</evidence>
<dbReference type="InterPro" id="IPR003790">
    <property type="entry name" value="GHL10"/>
</dbReference>